<evidence type="ECO:0000313" key="1">
    <source>
        <dbReference type="EMBL" id="SEH07570.1"/>
    </source>
</evidence>
<protein>
    <submittedName>
        <fullName evidence="1">Uncharacterized protein</fullName>
    </submittedName>
</protein>
<accession>A0A1H6FBV0</accession>
<keyword evidence="2" id="KW-1185">Reference proteome</keyword>
<dbReference type="AlphaFoldDB" id="A0A1H6FBV0"/>
<dbReference type="EMBL" id="FMSV02000535">
    <property type="protein sequence ID" value="SEH07570.1"/>
    <property type="molecule type" value="Genomic_DNA"/>
</dbReference>
<proteinExistence type="predicted"/>
<name>A0A1H6FBV0_9GAMM</name>
<dbReference type="Proteomes" id="UP000236724">
    <property type="component" value="Unassembled WGS sequence"/>
</dbReference>
<sequence length="82" mass="9372">MQQKNYAAALACLWLAHRAGITESTDIEQLIQLSQYLQQPWQALQVLEQAMTQGTIDTGSQHQQQLLTLKQQARNLQPNRLK</sequence>
<evidence type="ECO:0000313" key="2">
    <source>
        <dbReference type="Proteomes" id="UP000236724"/>
    </source>
</evidence>
<reference evidence="1 2" key="1">
    <citation type="submission" date="2016-10" db="EMBL/GenBank/DDBJ databases">
        <authorList>
            <person name="de Groot N.N."/>
        </authorList>
    </citation>
    <scope>NUCLEOTIDE SEQUENCE [LARGE SCALE GENOMIC DNA]</scope>
    <source>
        <strain evidence="1">MBHS1</strain>
    </source>
</reference>
<organism evidence="1 2">
    <name type="scientific">Candidatus Venteria ishoeyi</name>
    <dbReference type="NCBI Taxonomy" id="1899563"/>
    <lineage>
        <taxon>Bacteria</taxon>
        <taxon>Pseudomonadati</taxon>
        <taxon>Pseudomonadota</taxon>
        <taxon>Gammaproteobacteria</taxon>
        <taxon>Thiotrichales</taxon>
        <taxon>Thiotrichaceae</taxon>
        <taxon>Venteria</taxon>
    </lineage>
</organism>
<gene>
    <name evidence="1" type="ORF">MBHS_03446</name>
</gene>